<protein>
    <submittedName>
        <fullName evidence="2">Uncharacterized protein</fullName>
    </submittedName>
</protein>
<proteinExistence type="predicted"/>
<sequence length="518" mass="58887">MASLPFSISNRNRAKIAQVTEEFGAEYLKSNLSSNIKEIPGISNRIMTDFVMPGSSARTMFQPTVQFGNSYFNFGFIKSLFGSFVFANKSELHVPLAGIKAANMGGFHDVNGHQNASSKLHSFLKGPFIKRILFLSFIFTFIFYMLMLVFIYPPYRYQMTSTSLELCNHECSNKNSTLGSFNGSFLALDRKNEFLLEFYASNIEEHRESAADDSMKVSSSVTPHYSAVSYRPSFSVSFFDPSNMLNNFHSTSPFCNTLVFQCMHLLQSTPTINILYLCELFRLVKEKVSVLFPFSYLSFDSSSVSCFSSFPPFYRIEQWFSTFWDDPDDPEDPPFEIVFSLPILGLVRLSFDVAELDQLVIGNPFFSEQKGKQTSILSLSRLFASATVNVNLSTRLFERSLASIRCLVQNATLFLLQPTDCKLPVFDILIPDFRIESLTSFEATRGIFNAVLNRYQYVLTERTQKVLSRRLNRSLRVATKKISRAISLGSFLEFIVSVCLRHPLKFCAENIKLFLKGK</sequence>
<keyword evidence="1" id="KW-1133">Transmembrane helix</keyword>
<feature type="transmembrane region" description="Helical" evidence="1">
    <location>
        <begin position="132"/>
        <end position="152"/>
    </location>
</feature>
<evidence type="ECO:0000256" key="1">
    <source>
        <dbReference type="SAM" id="Phobius"/>
    </source>
</evidence>
<keyword evidence="1" id="KW-0812">Transmembrane</keyword>
<reference evidence="2 3" key="1">
    <citation type="submission" date="2014-04" db="EMBL/GenBank/DDBJ databases">
        <title>A new species of microsporidia sheds light on the evolution of extreme parasitism.</title>
        <authorList>
            <person name="Haag K.L."/>
            <person name="James T.Y."/>
            <person name="Larsson R."/>
            <person name="Schaer T.M."/>
            <person name="Refardt D."/>
            <person name="Pombert J.-F."/>
            <person name="Ebert D."/>
        </authorList>
    </citation>
    <scope>NUCLEOTIDE SEQUENCE [LARGE SCALE GENOMIC DNA]</scope>
    <source>
        <strain evidence="2 3">UGP3</strain>
        <tissue evidence="2">Spores</tissue>
    </source>
</reference>
<dbReference type="Proteomes" id="UP000029725">
    <property type="component" value="Unassembled WGS sequence"/>
</dbReference>
<name>A0A098VNI0_9MICR</name>
<organism evidence="2 3">
    <name type="scientific">Mitosporidium daphniae</name>
    <dbReference type="NCBI Taxonomy" id="1485682"/>
    <lineage>
        <taxon>Eukaryota</taxon>
        <taxon>Fungi</taxon>
        <taxon>Fungi incertae sedis</taxon>
        <taxon>Microsporidia</taxon>
        <taxon>Mitosporidium</taxon>
    </lineage>
</organism>
<keyword evidence="1" id="KW-0472">Membrane</keyword>
<keyword evidence="3" id="KW-1185">Reference proteome</keyword>
<dbReference type="AlphaFoldDB" id="A0A098VNI0"/>
<dbReference type="EMBL" id="JMKJ01000571">
    <property type="protein sequence ID" value="KGG50613.1"/>
    <property type="molecule type" value="Genomic_DNA"/>
</dbReference>
<evidence type="ECO:0000313" key="2">
    <source>
        <dbReference type="EMBL" id="KGG50613.1"/>
    </source>
</evidence>
<evidence type="ECO:0000313" key="3">
    <source>
        <dbReference type="Proteomes" id="UP000029725"/>
    </source>
</evidence>
<dbReference type="HOGENOM" id="CLU_525880_0_0_1"/>
<dbReference type="VEuPathDB" id="MicrosporidiaDB:DI09_62p170"/>
<dbReference type="GeneID" id="25260509"/>
<accession>A0A098VNI0</accession>
<dbReference type="RefSeq" id="XP_013237040.1">
    <property type="nucleotide sequence ID" value="XM_013381586.1"/>
</dbReference>
<comment type="caution">
    <text evidence="2">The sequence shown here is derived from an EMBL/GenBank/DDBJ whole genome shotgun (WGS) entry which is preliminary data.</text>
</comment>
<gene>
    <name evidence="2" type="ORF">DI09_62p170</name>
</gene>